<evidence type="ECO:0000313" key="2">
    <source>
        <dbReference type="Proteomes" id="UP000245489"/>
    </source>
</evidence>
<reference evidence="1 2" key="1">
    <citation type="submission" date="2018-05" db="EMBL/GenBank/DDBJ databases">
        <title>Genomic Encyclopedia of Archaeal and Bacterial Type Strains, Phase II (KMG-II): from individual species to whole genera.</title>
        <authorList>
            <person name="Goeker M."/>
        </authorList>
    </citation>
    <scope>NUCLEOTIDE SEQUENCE [LARGE SCALE GENOMIC DNA]</scope>
    <source>
        <strain evidence="1 2">DSM 22214</strain>
    </source>
</reference>
<dbReference type="EMBL" id="QGGO01000037">
    <property type="protein sequence ID" value="PWK17200.1"/>
    <property type="molecule type" value="Genomic_DNA"/>
</dbReference>
<protein>
    <submittedName>
        <fullName evidence="1">Uncharacterized protein DUF4138</fullName>
    </submittedName>
</protein>
<keyword evidence="2" id="KW-1185">Reference proteome</keyword>
<dbReference type="Proteomes" id="UP000245489">
    <property type="component" value="Unassembled WGS sequence"/>
</dbReference>
<dbReference type="InterPro" id="IPR022298">
    <property type="entry name" value="Conjug_transposon_TraN"/>
</dbReference>
<organism evidence="1 2">
    <name type="scientific">Arcicella aurantiaca</name>
    <dbReference type="NCBI Taxonomy" id="591202"/>
    <lineage>
        <taxon>Bacteria</taxon>
        <taxon>Pseudomonadati</taxon>
        <taxon>Bacteroidota</taxon>
        <taxon>Cytophagia</taxon>
        <taxon>Cytophagales</taxon>
        <taxon>Flectobacillaceae</taxon>
        <taxon>Arcicella</taxon>
    </lineage>
</organism>
<proteinExistence type="predicted"/>
<evidence type="ECO:0000313" key="1">
    <source>
        <dbReference type="EMBL" id="PWK17200.1"/>
    </source>
</evidence>
<accession>A0A316E2T7</accession>
<gene>
    <name evidence="1" type="ORF">LV89_04486</name>
</gene>
<dbReference type="AlphaFoldDB" id="A0A316E2T7"/>
<dbReference type="Pfam" id="PF13595">
    <property type="entry name" value="DUF4138"/>
    <property type="match status" value="1"/>
</dbReference>
<sequence length="269" mass="30712">MKNLLFILLLNCLHPYSFSQNSLGSNDSSLVDTIWVGRENTVYVILPESISLFDIGNKDYIGKIENGSIMFLKATNPFAKPSTMLIQYGNTIFKGYVAYREKIDKPFYDFRALPKIDLTPKTNTEKPPKLSLGRLKESSSNINLKEKNSDVIVKLVNVFNDQQATYLKFEVMNQSTIIYQVDYVSFIYKTHVKRKKRNQLTPQQQEIEPIEFEAPMMIGAGGMESFMYAIPLYSATENDYLEVVFREGKGARLITMNIPAKKILTANLL</sequence>
<name>A0A316E2T7_9BACT</name>
<comment type="caution">
    <text evidence="1">The sequence shown here is derived from an EMBL/GenBank/DDBJ whole genome shotgun (WGS) entry which is preliminary data.</text>
</comment>
<dbReference type="RefSeq" id="WP_109745137.1">
    <property type="nucleotide sequence ID" value="NZ_QGGO01000037.1"/>
</dbReference>
<dbReference type="OrthoDB" id="940916at2"/>